<sequence length="59" mass="7047">MEEYTIVVYTTVKSIVLPRQEIKLNAPAVFGINVYIYFNNKMKYMLFILFCQMSIFIKQ</sequence>
<name>A0A553SHB9_NIACI</name>
<evidence type="ECO:0000313" key="1">
    <source>
        <dbReference type="EMBL" id="TRZ36384.1"/>
    </source>
</evidence>
<organism evidence="1 2">
    <name type="scientific">Niallia circulans</name>
    <name type="common">Bacillus circulans</name>
    <dbReference type="NCBI Taxonomy" id="1397"/>
    <lineage>
        <taxon>Bacteria</taxon>
        <taxon>Bacillati</taxon>
        <taxon>Bacillota</taxon>
        <taxon>Bacilli</taxon>
        <taxon>Bacillales</taxon>
        <taxon>Bacillaceae</taxon>
        <taxon>Niallia</taxon>
    </lineage>
</organism>
<accession>A0A553SHB9</accession>
<gene>
    <name evidence="1" type="ORF">CEQ21_12555</name>
</gene>
<dbReference type="Proteomes" id="UP000319837">
    <property type="component" value="Unassembled WGS sequence"/>
</dbReference>
<dbReference type="EMBL" id="RIBP01000004">
    <property type="protein sequence ID" value="TRZ36384.1"/>
    <property type="molecule type" value="Genomic_DNA"/>
</dbReference>
<evidence type="ECO:0000313" key="2">
    <source>
        <dbReference type="Proteomes" id="UP000319837"/>
    </source>
</evidence>
<reference evidence="2" key="1">
    <citation type="submission" date="2018-10" db="EMBL/GenBank/DDBJ databases">
        <title>FDA dAtabase for Regulatory Grade micrObial Sequences (FDA-ARGOS): Supporting development and validation of Infectious Disease Dx tests.</title>
        <authorList>
            <person name="Minogue T."/>
            <person name="Wolcott M."/>
            <person name="Wasieloski L."/>
            <person name="Aguilar W."/>
            <person name="Moore D."/>
            <person name="Tallon L."/>
            <person name="Sadzewicz L."/>
            <person name="Sengamalay N."/>
            <person name="Ott S."/>
            <person name="Godinez A."/>
            <person name="Nagaraj S."/>
            <person name="Vavikolanu K."/>
            <person name="Vyas G."/>
            <person name="Nadendla S."/>
            <person name="George J."/>
            <person name="Sichtig H."/>
        </authorList>
    </citation>
    <scope>NUCLEOTIDE SEQUENCE [LARGE SCALE GENOMIC DNA]</scope>
    <source>
        <strain evidence="2">FDAARGOS_343</strain>
    </source>
</reference>
<comment type="caution">
    <text evidence="1">The sequence shown here is derived from an EMBL/GenBank/DDBJ whole genome shotgun (WGS) entry which is preliminary data.</text>
</comment>
<dbReference type="AlphaFoldDB" id="A0A553SHB9"/>
<protein>
    <submittedName>
        <fullName evidence="1">Uncharacterized protein</fullName>
    </submittedName>
</protein>
<proteinExistence type="predicted"/>